<accession>B6BIZ3</accession>
<proteinExistence type="predicted"/>
<gene>
    <name evidence="1" type="ORF">SMGD1_1983</name>
</gene>
<dbReference type="HOGENOM" id="CLU_309016_0_0_7"/>
<evidence type="ECO:0000313" key="2">
    <source>
        <dbReference type="Proteomes" id="UP000006431"/>
    </source>
</evidence>
<reference evidence="1 2" key="1">
    <citation type="journal article" date="2012" name="Proc. Natl. Acad. Sci. U.S.A.">
        <title>Genome and physiology of a model Epsilonproteobacterium responsible for sulfide detoxification in marine oxygen depletion zones.</title>
        <authorList>
            <person name="Grote J."/>
            <person name="Schott T."/>
            <person name="Bruckner C.G."/>
            <person name="Glockner F.O."/>
            <person name="Jost G."/>
            <person name="Teeling H."/>
            <person name="Labrenz M."/>
            <person name="Jurgens K."/>
        </authorList>
    </citation>
    <scope>NUCLEOTIDE SEQUENCE [LARGE SCALE GENOMIC DNA]</scope>
    <source>
        <strain evidence="1 2">GD1</strain>
    </source>
</reference>
<dbReference type="RefSeq" id="WP_008335457.1">
    <property type="nucleotide sequence ID" value="NZ_AFRZ01000001.1"/>
</dbReference>
<keyword evidence="2" id="KW-1185">Reference proteome</keyword>
<evidence type="ECO:0000313" key="1">
    <source>
        <dbReference type="EMBL" id="EHP30506.1"/>
    </source>
</evidence>
<dbReference type="Proteomes" id="UP000006431">
    <property type="component" value="Unassembled WGS sequence"/>
</dbReference>
<comment type="caution">
    <text evidence="1">The sequence shown here is derived from an EMBL/GenBank/DDBJ whole genome shotgun (WGS) entry which is preliminary data.</text>
</comment>
<sequence length="954" mass="106646">MIKYIFGIITITILFLFKPVTSHFIEDYASELLEQKVKVTSISIIPLRADAYIYESDNSISANIISISPLKIRAYYSGDIDAFKTYHPLKGHSEATADISYDKKLIIEGEASLYGADAKVMVKQLKESWYVGVDAKSLNLKTLQEQNGKEVKADAVVDFDFNLYTDANISLSNISLDLRSEGINISGTHIKDVDLKINYEKERYKIVSSFKPANFYKTSLDANGTLKDGNITASTNIAFKNVKIDIDRLKIDAKTLETSLHTSSFGGHLDATYKKDMLYYNAKNLHLSKVLKATEQKPHARGYLNLKGKLNTKTLDTDFLFSSPWIVADKQRIEKIKLSVPDLKYRDKKLTTSYRLNAAFMKKLFSFNGDVEFKDVLKLNAKSSDFKGKTTFNLKDNKFNITMKNIDIKELLKFTSQEPHATGLIDLDANGDFEKVNFSIKTDAKVKKRNIHAEANGSYNIKSKLLASDFKASVPIEKKSFDVGGKLSYKNHLKLHAHSSSFSSQTLLTLEGEHFKFYTHDLNLHELASALNKPKIIYGLVDITAEGNLKDIDFKIKSEELRRNFKLGRIENSLSLDVSGHYTPKLVTLKDTFVMHYKKEHIPITLGAKIELTPPYKSNATFINRKDKIVIHSFSYEEEQVKSDFLVDIQDLYKYRALMKNTFHGPMRIDGKYTDALNITTNSLGGEIKVNLNKSDLLVKLKEVDITKVANLIAKDGVLESGTLNGDATYEIKEKTAKTDLALSSVILNGINVDEKISTFNDAMGLDVINMSKSIISNFSDANKSQTNIEHLQFNVSLKDKNVSLDDVALSTNKFLIVSLGNLQQNGDINSLKVSIVDRNGCAIITQGLRGNIKNPKIAQTTSTLVNIVEHVPSAILNTGKKILDFGTKTIDDVASFGAQKVLRTDKKVSITSDIISESSSLIKSTSSIIMPKGCSVIYDGKVEHPKKMQKDNK</sequence>
<dbReference type="PATRIC" id="fig|929558.5.peg.1975"/>
<name>B6BIZ3_SULGG</name>
<organism evidence="1 2">
    <name type="scientific">Sulfurimonas gotlandica (strain DSM 19862 / JCM 16533 / GD1)</name>
    <dbReference type="NCBI Taxonomy" id="929558"/>
    <lineage>
        <taxon>Bacteria</taxon>
        <taxon>Pseudomonadati</taxon>
        <taxon>Campylobacterota</taxon>
        <taxon>Epsilonproteobacteria</taxon>
        <taxon>Campylobacterales</taxon>
        <taxon>Sulfurimonadaceae</taxon>
        <taxon>Sulfurimonas</taxon>
    </lineage>
</organism>
<dbReference type="EMBL" id="AFRZ01000001">
    <property type="protein sequence ID" value="EHP30506.1"/>
    <property type="molecule type" value="Genomic_DNA"/>
</dbReference>
<dbReference type="AlphaFoldDB" id="B6BIZ3"/>
<accession>H1FWT0</accession>
<protein>
    <submittedName>
        <fullName evidence="1">Uncharacterized protein</fullName>
    </submittedName>
</protein>
<dbReference type="OrthoDB" id="5332226at2"/>
<dbReference type="STRING" id="929558.SMGD1_1983"/>